<keyword evidence="2" id="KW-0614">Plasmid</keyword>
<dbReference type="RefSeq" id="WP_174172246.1">
    <property type="nucleotide sequence ID" value="NZ_CP157962.1"/>
</dbReference>
<dbReference type="EMBL" id="CP157962">
    <property type="protein sequence ID" value="XBT97398.1"/>
    <property type="molecule type" value="Genomic_DNA"/>
</dbReference>
<evidence type="ECO:0000256" key="1">
    <source>
        <dbReference type="SAM" id="MobiDB-lite"/>
    </source>
</evidence>
<gene>
    <name evidence="2" type="ORF">ABM479_29465</name>
</gene>
<geneLocation type="plasmid" evidence="2">
    <name>unnamed2</name>
</geneLocation>
<reference evidence="2" key="1">
    <citation type="submission" date="2024-06" db="EMBL/GenBank/DDBJ databases">
        <authorList>
            <person name="Li T."/>
            <person name="Gao R."/>
        </authorList>
    </citation>
    <scope>NUCLEOTIDE SEQUENCE</scope>
    <source>
        <strain evidence="2">ZPR3</strain>
        <plasmid evidence="2">unnamed2</plasmid>
    </source>
</reference>
<proteinExistence type="predicted"/>
<feature type="compositionally biased region" description="Basic and acidic residues" evidence="1">
    <location>
        <begin position="49"/>
        <end position="59"/>
    </location>
</feature>
<accession>A0AAU7S4K1</accession>
<organism evidence="2">
    <name type="scientific">Rhizobium sp. ZPR3</name>
    <dbReference type="NCBI Taxonomy" id="3158967"/>
    <lineage>
        <taxon>Bacteria</taxon>
        <taxon>Pseudomonadati</taxon>
        <taxon>Pseudomonadota</taxon>
        <taxon>Alphaproteobacteria</taxon>
        <taxon>Hyphomicrobiales</taxon>
        <taxon>Rhizobiaceae</taxon>
        <taxon>Rhizobium/Agrobacterium group</taxon>
        <taxon>Rhizobium</taxon>
    </lineage>
</organism>
<feature type="region of interest" description="Disordered" evidence="1">
    <location>
        <begin position="27"/>
        <end position="73"/>
    </location>
</feature>
<name>A0AAU7S4K1_9HYPH</name>
<protein>
    <submittedName>
        <fullName evidence="2">Uncharacterized protein</fullName>
    </submittedName>
</protein>
<sequence length="86" mass="9590">MCPQTPITGSVFAPALGLPNPIQYYPEQSPRLPASESEKKAYEQGVEAGKCEAENRKNPYPENSEQAKAYEHGYLDGQKIRFEDIS</sequence>
<evidence type="ECO:0000313" key="2">
    <source>
        <dbReference type="EMBL" id="XBT97398.1"/>
    </source>
</evidence>
<dbReference type="AlphaFoldDB" id="A0AAU7S4K1"/>